<sequence>MYTKQRSQEVFSMEDRVERCAEKFGILFGAAPAGDEGTDPEFMKILQRFIFGEVCYVGELSDADRELVTVTVLAVNQTLPQLKSHVGAALNVGCTPVEIREAIYQCAPFIGFPKTLNAIAIMNEAFTAAGIALPLPSQGTVTEESRYDDGLAIQAPIYGTEIADRYRDLPPEYAEAIPRFLTEFGFGDFATRSGLDGARRELLTVVMLAALGGADLQVKAHVLGAEKAGNSRDRILAALLHAMSYMGIPRLFNALNAARAAWAEQA</sequence>
<dbReference type="Pfam" id="PF02627">
    <property type="entry name" value="CMD"/>
    <property type="match status" value="2"/>
</dbReference>
<dbReference type="PANTHER" id="PTHR33570:SF2">
    <property type="entry name" value="CARBOXYMUCONOLACTONE DECARBOXYLASE-LIKE DOMAIN-CONTAINING PROTEIN"/>
    <property type="match status" value="1"/>
</dbReference>
<organism evidence="2 3">
    <name type="scientific">Candidatus Gemmiger excrementigallinarum</name>
    <dbReference type="NCBI Taxonomy" id="2838609"/>
    <lineage>
        <taxon>Bacteria</taxon>
        <taxon>Bacillati</taxon>
        <taxon>Bacillota</taxon>
        <taxon>Clostridia</taxon>
        <taxon>Eubacteriales</taxon>
        <taxon>Gemmiger</taxon>
    </lineage>
</organism>
<accession>A0A9D2EQZ4</accession>
<dbReference type="InterPro" id="IPR052512">
    <property type="entry name" value="4CMD/NDH-1_regulator"/>
</dbReference>
<name>A0A9D2EQZ4_9FIRM</name>
<dbReference type="Proteomes" id="UP000824048">
    <property type="component" value="Unassembled WGS sequence"/>
</dbReference>
<evidence type="ECO:0000313" key="3">
    <source>
        <dbReference type="Proteomes" id="UP000824048"/>
    </source>
</evidence>
<feature type="domain" description="Carboxymuconolactone decarboxylase-like" evidence="1">
    <location>
        <begin position="177"/>
        <end position="259"/>
    </location>
</feature>
<reference evidence="2" key="2">
    <citation type="submission" date="2021-04" db="EMBL/GenBank/DDBJ databases">
        <authorList>
            <person name="Gilroy R."/>
        </authorList>
    </citation>
    <scope>NUCLEOTIDE SEQUENCE</scope>
    <source>
        <strain evidence="2">ChiSxjej1B13-11774</strain>
    </source>
</reference>
<dbReference type="Gene3D" id="1.20.1290.10">
    <property type="entry name" value="AhpD-like"/>
    <property type="match status" value="1"/>
</dbReference>
<dbReference type="SUPFAM" id="SSF69118">
    <property type="entry name" value="AhpD-like"/>
    <property type="match status" value="1"/>
</dbReference>
<evidence type="ECO:0000259" key="1">
    <source>
        <dbReference type="Pfam" id="PF02627"/>
    </source>
</evidence>
<dbReference type="GO" id="GO:0051920">
    <property type="term" value="F:peroxiredoxin activity"/>
    <property type="evidence" value="ECO:0007669"/>
    <property type="project" value="InterPro"/>
</dbReference>
<proteinExistence type="predicted"/>
<protein>
    <submittedName>
        <fullName evidence="2">Carboxymuconolactone decarboxylase family protein</fullName>
    </submittedName>
</protein>
<dbReference type="EMBL" id="DXBP01000036">
    <property type="protein sequence ID" value="HIZ42072.1"/>
    <property type="molecule type" value="Genomic_DNA"/>
</dbReference>
<reference evidence="2" key="1">
    <citation type="journal article" date="2021" name="PeerJ">
        <title>Extensive microbial diversity within the chicken gut microbiome revealed by metagenomics and culture.</title>
        <authorList>
            <person name="Gilroy R."/>
            <person name="Ravi A."/>
            <person name="Getino M."/>
            <person name="Pursley I."/>
            <person name="Horton D.L."/>
            <person name="Alikhan N.F."/>
            <person name="Baker D."/>
            <person name="Gharbi K."/>
            <person name="Hall N."/>
            <person name="Watson M."/>
            <person name="Adriaenssens E.M."/>
            <person name="Foster-Nyarko E."/>
            <person name="Jarju S."/>
            <person name="Secka A."/>
            <person name="Antonio M."/>
            <person name="Oren A."/>
            <person name="Chaudhuri R.R."/>
            <person name="La Ragione R."/>
            <person name="Hildebrand F."/>
            <person name="Pallen M.J."/>
        </authorList>
    </citation>
    <scope>NUCLEOTIDE SEQUENCE</scope>
    <source>
        <strain evidence="2">ChiSxjej1B13-11774</strain>
    </source>
</reference>
<dbReference type="InterPro" id="IPR029032">
    <property type="entry name" value="AhpD-like"/>
</dbReference>
<dbReference type="InterPro" id="IPR003779">
    <property type="entry name" value="CMD-like"/>
</dbReference>
<evidence type="ECO:0000313" key="2">
    <source>
        <dbReference type="EMBL" id="HIZ42072.1"/>
    </source>
</evidence>
<feature type="domain" description="Carboxymuconolactone decarboxylase-like" evidence="1">
    <location>
        <begin position="40"/>
        <end position="124"/>
    </location>
</feature>
<dbReference type="AlphaFoldDB" id="A0A9D2EQZ4"/>
<gene>
    <name evidence="2" type="ORF">H9811_05875</name>
</gene>
<dbReference type="PANTHER" id="PTHR33570">
    <property type="entry name" value="4-CARBOXYMUCONOLACTONE DECARBOXYLASE FAMILY PROTEIN"/>
    <property type="match status" value="1"/>
</dbReference>
<comment type="caution">
    <text evidence="2">The sequence shown here is derived from an EMBL/GenBank/DDBJ whole genome shotgun (WGS) entry which is preliminary data.</text>
</comment>